<organism evidence="2 3">
    <name type="scientific">Eoetvoesiella caeni</name>
    <dbReference type="NCBI Taxonomy" id="645616"/>
    <lineage>
        <taxon>Bacteria</taxon>
        <taxon>Pseudomonadati</taxon>
        <taxon>Pseudomonadota</taxon>
        <taxon>Betaproteobacteria</taxon>
        <taxon>Burkholderiales</taxon>
        <taxon>Alcaligenaceae</taxon>
        <taxon>Eoetvoesiella</taxon>
    </lineage>
</organism>
<proteinExistence type="predicted"/>
<dbReference type="RefSeq" id="WP_170139953.1">
    <property type="nucleotide sequence ID" value="NZ_JACCEU010000010.1"/>
</dbReference>
<dbReference type="Pfam" id="PF00903">
    <property type="entry name" value="Glyoxalase"/>
    <property type="match status" value="1"/>
</dbReference>
<keyword evidence="3" id="KW-1185">Reference proteome</keyword>
<dbReference type="GO" id="GO:0016829">
    <property type="term" value="F:lyase activity"/>
    <property type="evidence" value="ECO:0007669"/>
    <property type="project" value="UniProtKB-KW"/>
</dbReference>
<keyword evidence="2" id="KW-0223">Dioxygenase</keyword>
<feature type="domain" description="VOC" evidence="1">
    <location>
        <begin position="128"/>
        <end position="246"/>
    </location>
</feature>
<dbReference type="InterPro" id="IPR037523">
    <property type="entry name" value="VOC_core"/>
</dbReference>
<feature type="domain" description="VOC" evidence="1">
    <location>
        <begin position="7"/>
        <end position="115"/>
    </location>
</feature>
<dbReference type="InterPro" id="IPR004360">
    <property type="entry name" value="Glyas_Fos-R_dOase_dom"/>
</dbReference>
<sequence length="276" mass="30789">MSKLSAQLDHLGVDSPNPEKLASFYASAMQMRTTPFDGGGIMCEGRERRMAFTPGQAKNLRYAALQLPSAAALQALRQHIQKSGTAIDPSPSPFFDDKAFSVLDPDGNRIVLGHDPQDRKRHPGLPARLQHLAFGTTGIDAMLAFYQDVLGLRISDNVYADDNSLRSSFLRAGNEHHIVAIFVAPQNSFDHHCYEAGDWGLIRDWADELSTHDIPLDWGPGRHGPGNNLFFMIRDPDNNWLEISAELEIVQEDRVTGSWIHQEKTLNSWGKAYLRS</sequence>
<evidence type="ECO:0000259" key="1">
    <source>
        <dbReference type="PROSITE" id="PS51819"/>
    </source>
</evidence>
<keyword evidence="2" id="KW-0560">Oxidoreductase</keyword>
<comment type="caution">
    <text evidence="2">The sequence shown here is derived from an EMBL/GenBank/DDBJ whole genome shotgun (WGS) entry which is preliminary data.</text>
</comment>
<dbReference type="CDD" id="cd06587">
    <property type="entry name" value="VOC"/>
    <property type="match status" value="1"/>
</dbReference>
<accession>A0A366H5R5</accession>
<dbReference type="Proteomes" id="UP000253628">
    <property type="component" value="Unassembled WGS sequence"/>
</dbReference>
<dbReference type="GO" id="GO:0051213">
    <property type="term" value="F:dioxygenase activity"/>
    <property type="evidence" value="ECO:0007669"/>
    <property type="project" value="UniProtKB-KW"/>
</dbReference>
<keyword evidence="2" id="KW-0456">Lyase</keyword>
<evidence type="ECO:0000313" key="2">
    <source>
        <dbReference type="EMBL" id="RBP36239.1"/>
    </source>
</evidence>
<dbReference type="InterPro" id="IPR029068">
    <property type="entry name" value="Glyas_Bleomycin-R_OHBP_Dase"/>
</dbReference>
<dbReference type="PROSITE" id="PS51819">
    <property type="entry name" value="VOC"/>
    <property type="match status" value="2"/>
</dbReference>
<name>A0A366H5R5_9BURK</name>
<dbReference type="SUPFAM" id="SSF54593">
    <property type="entry name" value="Glyoxalase/Bleomycin resistance protein/Dihydroxybiphenyl dioxygenase"/>
    <property type="match status" value="2"/>
</dbReference>
<evidence type="ECO:0000313" key="3">
    <source>
        <dbReference type="Proteomes" id="UP000253628"/>
    </source>
</evidence>
<dbReference type="InterPro" id="IPR050383">
    <property type="entry name" value="GlyoxalaseI/FosfomycinResist"/>
</dbReference>
<gene>
    <name evidence="2" type="ORF">DFR37_11370</name>
</gene>
<dbReference type="AlphaFoldDB" id="A0A366H5R5"/>
<protein>
    <submittedName>
        <fullName evidence="2">Catechol 2,3-dioxygenase-like lactoylglutathione lyase family enzyme</fullName>
    </submittedName>
</protein>
<dbReference type="Gene3D" id="3.10.180.10">
    <property type="entry name" value="2,3-Dihydroxybiphenyl 1,2-Dioxygenase, domain 1"/>
    <property type="match status" value="2"/>
</dbReference>
<dbReference type="PANTHER" id="PTHR21366">
    <property type="entry name" value="GLYOXALASE FAMILY PROTEIN"/>
    <property type="match status" value="1"/>
</dbReference>
<reference evidence="2 3" key="1">
    <citation type="submission" date="2018-06" db="EMBL/GenBank/DDBJ databases">
        <title>Genomic Encyclopedia of Type Strains, Phase IV (KMG-IV): sequencing the most valuable type-strain genomes for metagenomic binning, comparative biology and taxonomic classification.</title>
        <authorList>
            <person name="Goeker M."/>
        </authorList>
    </citation>
    <scope>NUCLEOTIDE SEQUENCE [LARGE SCALE GENOMIC DNA]</scope>
    <source>
        <strain evidence="2 3">DSM 25520</strain>
    </source>
</reference>
<dbReference type="EMBL" id="QNRQ01000013">
    <property type="protein sequence ID" value="RBP36239.1"/>
    <property type="molecule type" value="Genomic_DNA"/>
</dbReference>